<protein>
    <submittedName>
        <fullName evidence="1">Uncharacterized protein</fullName>
    </submittedName>
</protein>
<evidence type="ECO:0000313" key="1">
    <source>
        <dbReference type="EMBL" id="MCI10952.1"/>
    </source>
</evidence>
<dbReference type="EMBL" id="LXQA010078258">
    <property type="protein sequence ID" value="MCI10952.1"/>
    <property type="molecule type" value="Genomic_DNA"/>
</dbReference>
<dbReference type="AlphaFoldDB" id="A0A392PGP2"/>
<feature type="non-terminal residue" evidence="1">
    <location>
        <position position="44"/>
    </location>
</feature>
<keyword evidence="2" id="KW-1185">Reference proteome</keyword>
<organism evidence="1 2">
    <name type="scientific">Trifolium medium</name>
    <dbReference type="NCBI Taxonomy" id="97028"/>
    <lineage>
        <taxon>Eukaryota</taxon>
        <taxon>Viridiplantae</taxon>
        <taxon>Streptophyta</taxon>
        <taxon>Embryophyta</taxon>
        <taxon>Tracheophyta</taxon>
        <taxon>Spermatophyta</taxon>
        <taxon>Magnoliopsida</taxon>
        <taxon>eudicotyledons</taxon>
        <taxon>Gunneridae</taxon>
        <taxon>Pentapetalae</taxon>
        <taxon>rosids</taxon>
        <taxon>fabids</taxon>
        <taxon>Fabales</taxon>
        <taxon>Fabaceae</taxon>
        <taxon>Papilionoideae</taxon>
        <taxon>50 kb inversion clade</taxon>
        <taxon>NPAAA clade</taxon>
        <taxon>Hologalegina</taxon>
        <taxon>IRL clade</taxon>
        <taxon>Trifolieae</taxon>
        <taxon>Trifolium</taxon>
    </lineage>
</organism>
<comment type="caution">
    <text evidence="1">The sequence shown here is derived from an EMBL/GenBank/DDBJ whole genome shotgun (WGS) entry which is preliminary data.</text>
</comment>
<dbReference type="Proteomes" id="UP000265520">
    <property type="component" value="Unassembled WGS sequence"/>
</dbReference>
<sequence length="44" mass="4802">MDFIWAGDINSRKIVTVVWHKVCTPIFEGGVALSTDPSLALNAK</sequence>
<reference evidence="1 2" key="1">
    <citation type="journal article" date="2018" name="Front. Plant Sci.">
        <title>Red Clover (Trifolium pratense) and Zigzag Clover (T. medium) - A Picture of Genomic Similarities and Differences.</title>
        <authorList>
            <person name="Dluhosova J."/>
            <person name="Istvanek J."/>
            <person name="Nedelnik J."/>
            <person name="Repkova J."/>
        </authorList>
    </citation>
    <scope>NUCLEOTIDE SEQUENCE [LARGE SCALE GENOMIC DNA]</scope>
    <source>
        <strain evidence="2">cv. 10/8</strain>
        <tissue evidence="1">Leaf</tissue>
    </source>
</reference>
<name>A0A392PGP2_9FABA</name>
<evidence type="ECO:0000313" key="2">
    <source>
        <dbReference type="Proteomes" id="UP000265520"/>
    </source>
</evidence>
<proteinExistence type="predicted"/>
<accession>A0A392PGP2</accession>